<evidence type="ECO:0000313" key="1">
    <source>
        <dbReference type="EMBL" id="RIB07150.1"/>
    </source>
</evidence>
<dbReference type="AlphaFoldDB" id="A0A397UA10"/>
<evidence type="ECO:0000313" key="2">
    <source>
        <dbReference type="Proteomes" id="UP000266673"/>
    </source>
</evidence>
<proteinExistence type="predicted"/>
<accession>A0A397UA10</accession>
<dbReference type="EMBL" id="QKWP01001707">
    <property type="protein sequence ID" value="RIB07150.1"/>
    <property type="molecule type" value="Genomic_DNA"/>
</dbReference>
<gene>
    <name evidence="1" type="ORF">C2G38_2114531</name>
</gene>
<sequence>MLGYVYYRKSSLPTDIDLGIDRKRHEALAETDNAKFGWLHIRTCIVAGVGFLSDAFFCH</sequence>
<keyword evidence="2" id="KW-1185">Reference proteome</keyword>
<dbReference type="OrthoDB" id="433512at2759"/>
<reference evidence="1 2" key="1">
    <citation type="submission" date="2018-06" db="EMBL/GenBank/DDBJ databases">
        <title>Comparative genomics reveals the genomic features of Rhizophagus irregularis, R. cerebriforme, R. diaphanum and Gigaspora rosea, and their symbiotic lifestyle signature.</title>
        <authorList>
            <person name="Morin E."/>
            <person name="San Clemente H."/>
            <person name="Chen E.C.H."/>
            <person name="De La Providencia I."/>
            <person name="Hainaut M."/>
            <person name="Kuo A."/>
            <person name="Kohler A."/>
            <person name="Murat C."/>
            <person name="Tang N."/>
            <person name="Roy S."/>
            <person name="Loubradou J."/>
            <person name="Henrissat B."/>
            <person name="Grigoriev I.V."/>
            <person name="Corradi N."/>
            <person name="Roux C."/>
            <person name="Martin F.M."/>
        </authorList>
    </citation>
    <scope>NUCLEOTIDE SEQUENCE [LARGE SCALE GENOMIC DNA]</scope>
    <source>
        <strain evidence="1 2">DAOM 194757</strain>
    </source>
</reference>
<name>A0A397UA10_9GLOM</name>
<protein>
    <submittedName>
        <fullName evidence="1">Uncharacterized protein</fullName>
    </submittedName>
</protein>
<organism evidence="1 2">
    <name type="scientific">Gigaspora rosea</name>
    <dbReference type="NCBI Taxonomy" id="44941"/>
    <lineage>
        <taxon>Eukaryota</taxon>
        <taxon>Fungi</taxon>
        <taxon>Fungi incertae sedis</taxon>
        <taxon>Mucoromycota</taxon>
        <taxon>Glomeromycotina</taxon>
        <taxon>Glomeromycetes</taxon>
        <taxon>Diversisporales</taxon>
        <taxon>Gigasporaceae</taxon>
        <taxon>Gigaspora</taxon>
    </lineage>
</organism>
<comment type="caution">
    <text evidence="1">The sequence shown here is derived from an EMBL/GenBank/DDBJ whole genome shotgun (WGS) entry which is preliminary data.</text>
</comment>
<dbReference type="Proteomes" id="UP000266673">
    <property type="component" value="Unassembled WGS sequence"/>
</dbReference>